<dbReference type="CDD" id="cd01650">
    <property type="entry name" value="RT_nLTR_like"/>
    <property type="match status" value="1"/>
</dbReference>
<keyword evidence="4" id="KW-1185">Reference proteome</keyword>
<dbReference type="EMBL" id="NBSK02000006">
    <property type="protein sequence ID" value="KAJ0200938.1"/>
    <property type="molecule type" value="Genomic_DNA"/>
</dbReference>
<dbReference type="InterPro" id="IPR052343">
    <property type="entry name" value="Retrotransposon-Effector_Assoc"/>
</dbReference>
<dbReference type="InterPro" id="IPR012677">
    <property type="entry name" value="Nucleotide-bd_a/b_plait_sf"/>
</dbReference>
<dbReference type="InterPro" id="IPR036691">
    <property type="entry name" value="Endo/exonu/phosph_ase_sf"/>
</dbReference>
<evidence type="ECO:0000259" key="2">
    <source>
        <dbReference type="PROSITE" id="PS50878"/>
    </source>
</evidence>
<sequence>MFSRYEAVVDVYIAKKLNRSNKIFGFVRFLRIHDSKSFEKRLNEIIIGTQKIEVNVARFERKEQVTRRINPQVMGGQHADQTMQPQSYVKSFADVVRGSLPVATMGAGKTSKEDDEAPSRKTIKLISYPDSKEAMQNTLVGEVESFQALMNVKAFQEVEGCPSIQLRYLGGLKMLLEFENITEKEKFLNEGREIWQPWFKTHTWCEEAFSIIANTWGSVVIPEECNTSSPNLAFGRVGILTSHPGIISSSIKIMVDGKPYQINILEDIFESLKLSLVLAANDFYQKMSWWDEDSIGENGSLNSDAPALHEDGLMSPELSPAKDQQSHDGEIEKSQANIPGSGTNVSPRLPKATEFTREEVSSSDASSAPVGLLSPLGHNRMWAFSSPVIKIHRPNLSLDLNRAPSRSFPSVSIDQPRVHSSRPSSPTQLRPHTPTSPSRIPPPIFSPSATPINRKESRLDLFRCPSKQSHRPKPLSQMPHPGRLPKQSMWVNLLVSRSWLRDCRIKHHSFFVGLQETKSTEVKNKLDRQIWGSLNFQCEVIDPVGLSGGIASIWDPSLFQVSESIKGVGFLAIKGSWLKLRKNCCFVNVYAPQDPLRKRSMWNNLFDLINSDLDSSWFVFGDFNVVRLPQERLGSTFCQNSAYYFNEFIHSIGLLEIKMGGRRFTYMHSAGDKHSKLDRFLVSLNAIETWPNLNVTTMPRVHFDHCAILLSASQLDFGPPPFKLYNSWLKDPEFEGILRRGWGINNNPSHQLFRSPLSMVAGKLRNLKEHIKAWRKEVTEKSRKEMEELTNRINDIDHLAEQGLINKDLLLSRQTAYQKIMEIESRRPDRFTFAFLKQYWEEFGVDFYLAVKHFEASGYIDIGCNSSFIILVPKVQDPITINDFRPISLIGCLYKIISKVLAERLKKVVHLVVSSAQSAFIKNRNILDGPLILNDVISWVKRNKKKALTFKVDFEKAFDNLSWEFLDSVMLQMEFGEKWRSWIRGCLSSARVSVIINGSATKEFVMERGLRQGDPLSPFLFIIAAEGLHAAMESAKEKGIFKGIQLPRHGPVISHPQYVDDVIFMGTWSLENTKNLIRILRCFELSSGLKINMAKCKLYGLGVQNSELDLVARSFNFLSSMGTFYFSIYKAPVKVIESLERIRKRTHPDSAWALVIKAIHGPDGGFPVLWLQKGEVVAGGQLPASHYH</sequence>
<dbReference type="SUPFAM" id="SSF56219">
    <property type="entry name" value="DNase I-like"/>
    <property type="match status" value="1"/>
</dbReference>
<dbReference type="PANTHER" id="PTHR46890">
    <property type="entry name" value="NON-LTR RETROLELEMENT REVERSE TRANSCRIPTASE-LIKE PROTEIN-RELATED"/>
    <property type="match status" value="1"/>
</dbReference>
<dbReference type="GO" id="GO:0003676">
    <property type="term" value="F:nucleic acid binding"/>
    <property type="evidence" value="ECO:0007669"/>
    <property type="project" value="InterPro"/>
</dbReference>
<dbReference type="Gene3D" id="3.30.70.330">
    <property type="match status" value="1"/>
</dbReference>
<feature type="compositionally biased region" description="Basic and acidic residues" evidence="1">
    <location>
        <begin position="324"/>
        <end position="333"/>
    </location>
</feature>
<evidence type="ECO:0000313" key="4">
    <source>
        <dbReference type="Proteomes" id="UP000235145"/>
    </source>
</evidence>
<feature type="region of interest" description="Disordered" evidence="1">
    <location>
        <begin position="407"/>
        <end position="451"/>
    </location>
</feature>
<dbReference type="Pfam" id="PF00078">
    <property type="entry name" value="RVT_1"/>
    <property type="match status" value="1"/>
</dbReference>
<dbReference type="PROSITE" id="PS50878">
    <property type="entry name" value="RT_POL"/>
    <property type="match status" value="1"/>
</dbReference>
<feature type="region of interest" description="Disordered" evidence="1">
    <location>
        <begin position="300"/>
        <end position="349"/>
    </location>
</feature>
<comment type="caution">
    <text evidence="3">The sequence shown here is derived from an EMBL/GenBank/DDBJ whole genome shotgun (WGS) entry which is preliminary data.</text>
</comment>
<dbReference type="InterPro" id="IPR000477">
    <property type="entry name" value="RT_dom"/>
</dbReference>
<evidence type="ECO:0000256" key="1">
    <source>
        <dbReference type="SAM" id="MobiDB-lite"/>
    </source>
</evidence>
<dbReference type="PANTHER" id="PTHR46890:SF50">
    <property type="entry name" value="RNA-DIRECTED DNA POLYMERASE, EUKARYOTA, REVERSE TRANSCRIPTASE ZINC-BINDING DOMAIN PROTEIN-RELATED"/>
    <property type="match status" value="1"/>
</dbReference>
<dbReference type="Gene3D" id="3.60.10.10">
    <property type="entry name" value="Endonuclease/exonuclease/phosphatase"/>
    <property type="match status" value="1"/>
</dbReference>
<organism evidence="3 4">
    <name type="scientific">Lactuca sativa</name>
    <name type="common">Garden lettuce</name>
    <dbReference type="NCBI Taxonomy" id="4236"/>
    <lineage>
        <taxon>Eukaryota</taxon>
        <taxon>Viridiplantae</taxon>
        <taxon>Streptophyta</taxon>
        <taxon>Embryophyta</taxon>
        <taxon>Tracheophyta</taxon>
        <taxon>Spermatophyta</taxon>
        <taxon>Magnoliopsida</taxon>
        <taxon>eudicotyledons</taxon>
        <taxon>Gunneridae</taxon>
        <taxon>Pentapetalae</taxon>
        <taxon>asterids</taxon>
        <taxon>campanulids</taxon>
        <taxon>Asterales</taxon>
        <taxon>Asteraceae</taxon>
        <taxon>Cichorioideae</taxon>
        <taxon>Cichorieae</taxon>
        <taxon>Lactucinae</taxon>
        <taxon>Lactuca</taxon>
    </lineage>
</organism>
<proteinExistence type="predicted"/>
<dbReference type="SUPFAM" id="SSF56672">
    <property type="entry name" value="DNA/RNA polymerases"/>
    <property type="match status" value="1"/>
</dbReference>
<feature type="domain" description="Reverse transcriptase" evidence="2">
    <location>
        <begin position="853"/>
        <end position="1115"/>
    </location>
</feature>
<dbReference type="AlphaFoldDB" id="A0A9R1V7S5"/>
<accession>A0A9R1V7S5</accession>
<dbReference type="SUPFAM" id="SSF54928">
    <property type="entry name" value="RNA-binding domain, RBD"/>
    <property type="match status" value="1"/>
</dbReference>
<dbReference type="InterPro" id="IPR035979">
    <property type="entry name" value="RBD_domain_sf"/>
</dbReference>
<reference evidence="3 4" key="1">
    <citation type="journal article" date="2017" name="Nat. Commun.">
        <title>Genome assembly with in vitro proximity ligation data and whole-genome triplication in lettuce.</title>
        <authorList>
            <person name="Reyes-Chin-Wo S."/>
            <person name="Wang Z."/>
            <person name="Yang X."/>
            <person name="Kozik A."/>
            <person name="Arikit S."/>
            <person name="Song C."/>
            <person name="Xia L."/>
            <person name="Froenicke L."/>
            <person name="Lavelle D.O."/>
            <person name="Truco M.J."/>
            <person name="Xia R."/>
            <person name="Zhu S."/>
            <person name="Xu C."/>
            <person name="Xu H."/>
            <person name="Xu X."/>
            <person name="Cox K."/>
            <person name="Korf I."/>
            <person name="Meyers B.C."/>
            <person name="Michelmore R.W."/>
        </authorList>
    </citation>
    <scope>NUCLEOTIDE SEQUENCE [LARGE SCALE GENOMIC DNA]</scope>
    <source>
        <strain evidence="4">cv. Salinas</strain>
        <tissue evidence="3">Seedlings</tissue>
    </source>
</reference>
<evidence type="ECO:0000313" key="3">
    <source>
        <dbReference type="EMBL" id="KAJ0200938.1"/>
    </source>
</evidence>
<gene>
    <name evidence="3" type="ORF">LSAT_V11C600329760</name>
</gene>
<protein>
    <recommendedName>
        <fullName evidence="2">Reverse transcriptase domain-containing protein</fullName>
    </recommendedName>
</protein>
<name>A0A9R1V7S5_LACSA</name>
<feature type="compositionally biased region" description="Polar residues" evidence="1">
    <location>
        <begin position="334"/>
        <end position="346"/>
    </location>
</feature>
<dbReference type="Proteomes" id="UP000235145">
    <property type="component" value="Unassembled WGS sequence"/>
</dbReference>
<dbReference type="InterPro" id="IPR043502">
    <property type="entry name" value="DNA/RNA_pol_sf"/>
</dbReference>